<gene>
    <name evidence="3" type="ORF">PV328_012097</name>
</gene>
<feature type="transmembrane region" description="Helical" evidence="2">
    <location>
        <begin position="87"/>
        <end position="107"/>
    </location>
</feature>
<evidence type="ECO:0000313" key="3">
    <source>
        <dbReference type="EMBL" id="KAK0169402.1"/>
    </source>
</evidence>
<protein>
    <submittedName>
        <fullName evidence="3">Uncharacterized protein</fullName>
    </submittedName>
</protein>
<dbReference type="EMBL" id="JAQQBS010000499">
    <property type="protein sequence ID" value="KAK0169402.1"/>
    <property type="molecule type" value="Genomic_DNA"/>
</dbReference>
<keyword evidence="2" id="KW-0812">Transmembrane</keyword>
<evidence type="ECO:0000256" key="1">
    <source>
        <dbReference type="SAM" id="MobiDB-lite"/>
    </source>
</evidence>
<organism evidence="3 4">
    <name type="scientific">Microctonus aethiopoides</name>
    <dbReference type="NCBI Taxonomy" id="144406"/>
    <lineage>
        <taxon>Eukaryota</taxon>
        <taxon>Metazoa</taxon>
        <taxon>Ecdysozoa</taxon>
        <taxon>Arthropoda</taxon>
        <taxon>Hexapoda</taxon>
        <taxon>Insecta</taxon>
        <taxon>Pterygota</taxon>
        <taxon>Neoptera</taxon>
        <taxon>Endopterygota</taxon>
        <taxon>Hymenoptera</taxon>
        <taxon>Apocrita</taxon>
        <taxon>Ichneumonoidea</taxon>
        <taxon>Braconidae</taxon>
        <taxon>Euphorinae</taxon>
        <taxon>Microctonus</taxon>
    </lineage>
</organism>
<keyword evidence="2" id="KW-1133">Transmembrane helix</keyword>
<dbReference type="AlphaFoldDB" id="A0AA39FGZ0"/>
<feature type="region of interest" description="Disordered" evidence="1">
    <location>
        <begin position="172"/>
        <end position="195"/>
    </location>
</feature>
<proteinExistence type="predicted"/>
<evidence type="ECO:0000256" key="2">
    <source>
        <dbReference type="SAM" id="Phobius"/>
    </source>
</evidence>
<dbReference type="Proteomes" id="UP001168990">
    <property type="component" value="Unassembled WGS sequence"/>
</dbReference>
<name>A0AA39FGZ0_9HYME</name>
<evidence type="ECO:0000313" key="4">
    <source>
        <dbReference type="Proteomes" id="UP001168990"/>
    </source>
</evidence>
<reference evidence="3" key="1">
    <citation type="journal article" date="2023" name="bioRxiv">
        <title>Scaffold-level genome assemblies of two parasitoid biocontrol wasps reveal the parthenogenesis mechanism and an associated novel virus.</title>
        <authorList>
            <person name="Inwood S."/>
            <person name="Skelly J."/>
            <person name="Guhlin J."/>
            <person name="Harrop T."/>
            <person name="Goldson S."/>
            <person name="Dearden P."/>
        </authorList>
    </citation>
    <scope>NUCLEOTIDE SEQUENCE</scope>
    <source>
        <strain evidence="3">Irish</strain>
        <tissue evidence="3">Whole body</tissue>
    </source>
</reference>
<comment type="caution">
    <text evidence="3">The sequence shown here is derived from an EMBL/GenBank/DDBJ whole genome shotgun (WGS) entry which is preliminary data.</text>
</comment>
<keyword evidence="2" id="KW-0472">Membrane</keyword>
<sequence>MGYDKISSRIKHEYSPAFNSNISNLLPEISYHEIVLPKDKKFNENSRITNKANIPGVLVYDTALDELEQQLLDISTHHREEQQQRTMFFSAFAGELVLAIGLLWVLFRSNFIYLLACLEKRCCNRRNKTDHNSSTDITNNNDANEPLNQVISFTFDDHDLNNTAELAQQQVTQTNDDHPIYDSPRPARRVAVPQV</sequence>
<accession>A0AA39FGZ0</accession>
<keyword evidence="4" id="KW-1185">Reference proteome</keyword>
<reference evidence="3" key="2">
    <citation type="submission" date="2023-03" db="EMBL/GenBank/DDBJ databases">
        <authorList>
            <person name="Inwood S.N."/>
            <person name="Skelly J.G."/>
            <person name="Guhlin J."/>
            <person name="Harrop T.W.R."/>
            <person name="Goldson S.G."/>
            <person name="Dearden P.K."/>
        </authorList>
    </citation>
    <scope>NUCLEOTIDE SEQUENCE</scope>
    <source>
        <strain evidence="3">Irish</strain>
        <tissue evidence="3">Whole body</tissue>
    </source>
</reference>